<feature type="region of interest" description="Disordered" evidence="1">
    <location>
        <begin position="360"/>
        <end position="707"/>
    </location>
</feature>
<name>A0AAD3YCE1_9TREE</name>
<comment type="caution">
    <text evidence="2">The sequence shown here is derived from an EMBL/GenBank/DDBJ whole genome shotgun (WGS) entry which is preliminary data.</text>
</comment>
<feature type="compositionally biased region" description="Polar residues" evidence="1">
    <location>
        <begin position="568"/>
        <end position="579"/>
    </location>
</feature>
<dbReference type="GO" id="GO:0005886">
    <property type="term" value="C:plasma membrane"/>
    <property type="evidence" value="ECO:0007669"/>
    <property type="project" value="TreeGrafter"/>
</dbReference>
<protein>
    <submittedName>
        <fullName evidence="2">Uncharacterized protein</fullName>
    </submittedName>
</protein>
<feature type="region of interest" description="Disordered" evidence="1">
    <location>
        <begin position="812"/>
        <end position="884"/>
    </location>
</feature>
<feature type="region of interest" description="Disordered" evidence="1">
    <location>
        <begin position="273"/>
        <end position="322"/>
    </location>
</feature>
<organism evidence="2 3">
    <name type="scientific">Cutaneotrichosporon spelunceum</name>
    <dbReference type="NCBI Taxonomy" id="1672016"/>
    <lineage>
        <taxon>Eukaryota</taxon>
        <taxon>Fungi</taxon>
        <taxon>Dikarya</taxon>
        <taxon>Basidiomycota</taxon>
        <taxon>Agaricomycotina</taxon>
        <taxon>Tremellomycetes</taxon>
        <taxon>Trichosporonales</taxon>
        <taxon>Trichosporonaceae</taxon>
        <taxon>Cutaneotrichosporon</taxon>
    </lineage>
</organism>
<feature type="compositionally biased region" description="Polar residues" evidence="1">
    <location>
        <begin position="198"/>
        <end position="211"/>
    </location>
</feature>
<feature type="compositionally biased region" description="Low complexity" evidence="1">
    <location>
        <begin position="643"/>
        <end position="652"/>
    </location>
</feature>
<dbReference type="AlphaFoldDB" id="A0AAD3YCE1"/>
<sequence>MLENPEAHMSGAEHEPPTPGWAGYIRSIDDFRKDLKQIHVLEEEMTQVKRDKEILVGRLIRQTKTKPTKSDLKEMAKHLNSDQLRDFETMSSRASSISLASEFTGVTTGPGSKESRRATKLKEAQAELLGCEEHLRALEVKIEDERNSVMYRGLEERFRAIEIVSQMWLNQARQGLEDLEKLPGRANGVANANNFELESNGSLAPSQSASQVGHDESGQSLGPVVNLSPRRQMQHRQIQPMVAHGSITSVQEEDEGSSDDEPEQRTLVMHENVRRPASQAQPQGPALPMKDFNPPDKRRAVSELGQPSRYSHQQGPPLRRAMSSEVMRQPYRVGSDSSSVRTVTQRKGFFASIARFFKGPKHQEHRSRHGRSTSGSTWGKDPRPAPQYGRRVRSDSSSDEDVGNLVSVSNTLRGTGSTSFAGWNAADVGKVPVKRSQSSASRKRASGGATPRARPVSAAAHSTPRDASTPKPRPRPASAMDGAHTTVSTTKTLTRSNTAKSVPSAGKRASSMSTRSRSSQPRQSIMSIVDTQPPTLPDVPKAPRSQQGPIELVMAPGSSLAPGLVLPSQVTHRPRSSMQHRPVDDGIGPSDSISRVNSAKKKPRREPKSLGRSKSLPGKRDKAEKLAPPEKEPRRSISPLPPSKLRSPPLKSALRPSSPSPYALQQHFPMPEITTLYDVHAPGPVQLPPDPQPQRALSVHSDKRRMSADEVSIYESANENTVTPRASMTLDDSSDDESVDASAFQIINNPHIAPEGNVGPDEGLQHRKSVRLDVPDDEIAEYYQAEAVREAEELRLGQEREMEMERAQMYLTAANDSDDSLPTQRNSNWDSRIGRVHDDTSDEDDDDPRYLKARRSLMTQTGDFSKKMKSLSLKSTKSKRSSRR</sequence>
<dbReference type="GO" id="GO:0070941">
    <property type="term" value="P:eisosome assembly"/>
    <property type="evidence" value="ECO:0007669"/>
    <property type="project" value="TreeGrafter"/>
</dbReference>
<dbReference type="Proteomes" id="UP001222932">
    <property type="component" value="Unassembled WGS sequence"/>
</dbReference>
<feature type="compositionally biased region" description="Low complexity" evidence="1">
    <location>
        <begin position="485"/>
        <end position="498"/>
    </location>
</feature>
<evidence type="ECO:0000313" key="2">
    <source>
        <dbReference type="EMBL" id="GMK56857.1"/>
    </source>
</evidence>
<accession>A0AAD3YCE1</accession>
<dbReference type="GO" id="GO:0008289">
    <property type="term" value="F:lipid binding"/>
    <property type="evidence" value="ECO:0007669"/>
    <property type="project" value="TreeGrafter"/>
</dbReference>
<keyword evidence="3" id="KW-1185">Reference proteome</keyword>
<evidence type="ECO:0000256" key="1">
    <source>
        <dbReference type="SAM" id="MobiDB-lite"/>
    </source>
</evidence>
<feature type="compositionally biased region" description="Low complexity" evidence="1">
    <location>
        <begin position="510"/>
        <end position="528"/>
    </location>
</feature>
<feature type="compositionally biased region" description="Polar residues" evidence="1">
    <location>
        <begin position="406"/>
        <end position="421"/>
    </location>
</feature>
<feature type="compositionally biased region" description="Basic residues" evidence="1">
    <location>
        <begin position="360"/>
        <end position="371"/>
    </location>
</feature>
<dbReference type="GO" id="GO:0006897">
    <property type="term" value="P:endocytosis"/>
    <property type="evidence" value="ECO:0007669"/>
    <property type="project" value="TreeGrafter"/>
</dbReference>
<proteinExistence type="predicted"/>
<evidence type="ECO:0000313" key="3">
    <source>
        <dbReference type="Proteomes" id="UP001222932"/>
    </source>
</evidence>
<dbReference type="EMBL" id="BTCM01000003">
    <property type="protein sequence ID" value="GMK56857.1"/>
    <property type="molecule type" value="Genomic_DNA"/>
</dbReference>
<feature type="compositionally biased region" description="Polar residues" evidence="1">
    <location>
        <begin position="820"/>
        <end position="830"/>
    </location>
</feature>
<dbReference type="InterPro" id="IPR028245">
    <property type="entry name" value="PIL1/LSP1"/>
</dbReference>
<feature type="region of interest" description="Disordered" evidence="1">
    <location>
        <begin position="1"/>
        <end position="21"/>
    </location>
</feature>
<gene>
    <name evidence="2" type="ORF">CspeluHIS016_0306970</name>
</gene>
<reference evidence="2" key="2">
    <citation type="submission" date="2023-06" db="EMBL/GenBank/DDBJ databases">
        <authorList>
            <person name="Kobayashi Y."/>
            <person name="Kayamori A."/>
            <person name="Aoki K."/>
            <person name="Shiwa Y."/>
            <person name="Fujita N."/>
            <person name="Sugita T."/>
            <person name="Iwasaki W."/>
            <person name="Tanaka N."/>
            <person name="Takashima M."/>
        </authorList>
    </citation>
    <scope>NUCLEOTIDE SEQUENCE</scope>
    <source>
        <strain evidence="2">HIS016</strain>
    </source>
</reference>
<feature type="region of interest" description="Disordered" evidence="1">
    <location>
        <begin position="198"/>
        <end position="225"/>
    </location>
</feature>
<dbReference type="PANTHER" id="PTHR31962:SF1">
    <property type="entry name" value="SPHINGOLIPID LONG CHAIN BASE-RESPONSIVE PROTEIN PIL1"/>
    <property type="match status" value="1"/>
</dbReference>
<dbReference type="InterPro" id="IPR027267">
    <property type="entry name" value="AH/BAR_dom_sf"/>
</dbReference>
<dbReference type="Gene3D" id="1.20.1270.60">
    <property type="entry name" value="Arfaptin homology (AH) domain/BAR domain"/>
    <property type="match status" value="1"/>
</dbReference>
<feature type="compositionally biased region" description="Basic and acidic residues" evidence="1">
    <location>
        <begin position="618"/>
        <end position="635"/>
    </location>
</feature>
<dbReference type="GO" id="GO:0036286">
    <property type="term" value="C:eisosome filament"/>
    <property type="evidence" value="ECO:0007669"/>
    <property type="project" value="TreeGrafter"/>
</dbReference>
<dbReference type="PANTHER" id="PTHR31962">
    <property type="entry name" value="SPHINGOLIPID LONG CHAIN BASE-RESPONSIVE PROTEIN PIL1"/>
    <property type="match status" value="1"/>
</dbReference>
<reference evidence="2" key="1">
    <citation type="journal article" date="2023" name="BMC Genomics">
        <title>Chromosome-level genome assemblies of Cutaneotrichosporon spp. (Trichosporonales, Basidiomycota) reveal imbalanced evolution between nucleotide sequences and chromosome synteny.</title>
        <authorList>
            <person name="Kobayashi Y."/>
            <person name="Kayamori A."/>
            <person name="Aoki K."/>
            <person name="Shiwa Y."/>
            <person name="Matsutani M."/>
            <person name="Fujita N."/>
            <person name="Sugita T."/>
            <person name="Iwasaki W."/>
            <person name="Tanaka N."/>
            <person name="Takashima M."/>
        </authorList>
    </citation>
    <scope>NUCLEOTIDE SEQUENCE</scope>
    <source>
        <strain evidence="2">HIS016</strain>
    </source>
</reference>